<keyword evidence="2" id="KW-1185">Reference proteome</keyword>
<evidence type="ECO:0000313" key="1">
    <source>
        <dbReference type="EMBL" id="KAJ5371243.1"/>
    </source>
</evidence>
<organism evidence="1 2">
    <name type="scientific">Penicillium cataractarum</name>
    <dbReference type="NCBI Taxonomy" id="2100454"/>
    <lineage>
        <taxon>Eukaryota</taxon>
        <taxon>Fungi</taxon>
        <taxon>Dikarya</taxon>
        <taxon>Ascomycota</taxon>
        <taxon>Pezizomycotina</taxon>
        <taxon>Eurotiomycetes</taxon>
        <taxon>Eurotiomycetidae</taxon>
        <taxon>Eurotiales</taxon>
        <taxon>Aspergillaceae</taxon>
        <taxon>Penicillium</taxon>
    </lineage>
</organism>
<reference evidence="1" key="2">
    <citation type="journal article" date="2023" name="IMA Fungus">
        <title>Comparative genomic study of the Penicillium genus elucidates a diverse pangenome and 15 lateral gene transfer events.</title>
        <authorList>
            <person name="Petersen C."/>
            <person name="Sorensen T."/>
            <person name="Nielsen M.R."/>
            <person name="Sondergaard T.E."/>
            <person name="Sorensen J.L."/>
            <person name="Fitzpatrick D.A."/>
            <person name="Frisvad J.C."/>
            <person name="Nielsen K.L."/>
        </authorList>
    </citation>
    <scope>NUCLEOTIDE SEQUENCE</scope>
    <source>
        <strain evidence="1">IBT 29864</strain>
    </source>
</reference>
<dbReference type="GeneID" id="81439443"/>
<sequence>MDFSDVGVRHTILNSIQLQHFIDVSPSAAAIAKEVRLCVIAVVVGWITTRVVASLCESDKSCHCDRGKASNRSKCSDTE</sequence>
<gene>
    <name evidence="1" type="ORF">N7496_007335</name>
</gene>
<evidence type="ECO:0000313" key="2">
    <source>
        <dbReference type="Proteomes" id="UP001147782"/>
    </source>
</evidence>
<reference evidence="1" key="1">
    <citation type="submission" date="2022-11" db="EMBL/GenBank/DDBJ databases">
        <authorList>
            <person name="Petersen C."/>
        </authorList>
    </citation>
    <scope>NUCLEOTIDE SEQUENCE</scope>
    <source>
        <strain evidence="1">IBT 29864</strain>
    </source>
</reference>
<comment type="caution">
    <text evidence="1">The sequence shown here is derived from an EMBL/GenBank/DDBJ whole genome shotgun (WGS) entry which is preliminary data.</text>
</comment>
<protein>
    <submittedName>
        <fullName evidence="1">Uncharacterized protein</fullName>
    </submittedName>
</protein>
<dbReference type="Proteomes" id="UP001147782">
    <property type="component" value="Unassembled WGS sequence"/>
</dbReference>
<dbReference type="OrthoDB" id="273010at2759"/>
<name>A0A9W9V6Z9_9EURO</name>
<proteinExistence type="predicted"/>
<accession>A0A9W9V6Z9</accession>
<dbReference type="EMBL" id="JAPZBS010000005">
    <property type="protein sequence ID" value="KAJ5371243.1"/>
    <property type="molecule type" value="Genomic_DNA"/>
</dbReference>
<dbReference type="RefSeq" id="XP_056555677.1">
    <property type="nucleotide sequence ID" value="XM_056700264.1"/>
</dbReference>
<dbReference type="AlphaFoldDB" id="A0A9W9V6Z9"/>